<reference evidence="5" key="1">
    <citation type="submission" date="2017-04" db="EMBL/GenBank/DDBJ databases">
        <title>Function of individual gut microbiota members based on whole genome sequencing of pure cultures obtained from chicken caecum.</title>
        <authorList>
            <person name="Medvecky M."/>
            <person name="Cejkova D."/>
            <person name="Polansky O."/>
            <person name="Karasova D."/>
            <person name="Kubasova T."/>
            <person name="Cizek A."/>
            <person name="Rychlik I."/>
        </authorList>
    </citation>
    <scope>NUCLEOTIDE SEQUENCE [LARGE SCALE GENOMIC DNA]</scope>
    <source>
        <strain evidence="5">An179</strain>
    </source>
</reference>
<organism evidence="4 5">
    <name type="scientific">Butyricicoccus pullicaecorum</name>
    <dbReference type="NCBI Taxonomy" id="501571"/>
    <lineage>
        <taxon>Bacteria</taxon>
        <taxon>Bacillati</taxon>
        <taxon>Bacillota</taxon>
        <taxon>Clostridia</taxon>
        <taxon>Eubacteriales</taxon>
        <taxon>Butyricicoccaceae</taxon>
        <taxon>Butyricicoccus</taxon>
    </lineage>
</organism>
<protein>
    <submittedName>
        <fullName evidence="4">Transcriptional regulator</fullName>
    </submittedName>
</protein>
<dbReference type="SUPFAM" id="SSF47413">
    <property type="entry name" value="lambda repressor-like DNA-binding domains"/>
    <property type="match status" value="1"/>
</dbReference>
<evidence type="ECO:0000256" key="1">
    <source>
        <dbReference type="ARBA" id="ARBA00023125"/>
    </source>
</evidence>
<keyword evidence="2" id="KW-0472">Membrane</keyword>
<sequence length="171" mass="18905">MTFSEKLQRLRKVNGLSQEQLAEKLNVSRQAISKWEMGAIPDMDNVIKISRFFDCSLDYLMNNEAEETSIKPFPSQAAPQKTAKKKNHFHIIVAGIISGLGAIGLLIIGILSSVYPAVIYDPPQGEVRAIVATGFTAFLKLHNITWLFILCCALVICGVVIMLLNTRKKGT</sequence>
<dbReference type="AlphaFoldDB" id="A0A1Y4LL92"/>
<feature type="domain" description="HTH cro/C1-type" evidence="3">
    <location>
        <begin position="7"/>
        <end position="60"/>
    </location>
</feature>
<keyword evidence="1" id="KW-0238">DNA-binding</keyword>
<keyword evidence="2" id="KW-0812">Transmembrane</keyword>
<proteinExistence type="predicted"/>
<dbReference type="GO" id="GO:0003677">
    <property type="term" value="F:DNA binding"/>
    <property type="evidence" value="ECO:0007669"/>
    <property type="project" value="UniProtKB-KW"/>
</dbReference>
<name>A0A1Y4LL92_9FIRM</name>
<dbReference type="SMART" id="SM00530">
    <property type="entry name" value="HTH_XRE"/>
    <property type="match status" value="1"/>
</dbReference>
<dbReference type="EMBL" id="NFKL01000017">
    <property type="protein sequence ID" value="OUP56640.1"/>
    <property type="molecule type" value="Genomic_DNA"/>
</dbReference>
<dbReference type="Proteomes" id="UP000195326">
    <property type="component" value="Unassembled WGS sequence"/>
</dbReference>
<dbReference type="InterPro" id="IPR001387">
    <property type="entry name" value="Cro/C1-type_HTH"/>
</dbReference>
<dbReference type="PROSITE" id="PS50943">
    <property type="entry name" value="HTH_CROC1"/>
    <property type="match status" value="1"/>
</dbReference>
<dbReference type="Gene3D" id="1.10.260.40">
    <property type="entry name" value="lambda repressor-like DNA-binding domains"/>
    <property type="match status" value="1"/>
</dbReference>
<dbReference type="Pfam" id="PF01381">
    <property type="entry name" value="HTH_3"/>
    <property type="match status" value="1"/>
</dbReference>
<dbReference type="PANTHER" id="PTHR46558">
    <property type="entry name" value="TRACRIPTIONAL REGULATORY PROTEIN-RELATED-RELATED"/>
    <property type="match status" value="1"/>
</dbReference>
<gene>
    <name evidence="4" type="ORF">B5F15_11635</name>
</gene>
<evidence type="ECO:0000313" key="4">
    <source>
        <dbReference type="EMBL" id="OUP56640.1"/>
    </source>
</evidence>
<feature type="transmembrane region" description="Helical" evidence="2">
    <location>
        <begin position="91"/>
        <end position="115"/>
    </location>
</feature>
<accession>A0A1Y4LL92</accession>
<evidence type="ECO:0000256" key="2">
    <source>
        <dbReference type="SAM" id="Phobius"/>
    </source>
</evidence>
<comment type="caution">
    <text evidence="4">The sequence shown here is derived from an EMBL/GenBank/DDBJ whole genome shotgun (WGS) entry which is preliminary data.</text>
</comment>
<feature type="transmembrane region" description="Helical" evidence="2">
    <location>
        <begin position="144"/>
        <end position="164"/>
    </location>
</feature>
<dbReference type="CDD" id="cd00093">
    <property type="entry name" value="HTH_XRE"/>
    <property type="match status" value="1"/>
</dbReference>
<dbReference type="PANTHER" id="PTHR46558:SF13">
    <property type="entry name" value="HTH-TYPE TRANSCRIPTIONAL REGULATOR IMMR"/>
    <property type="match status" value="1"/>
</dbReference>
<evidence type="ECO:0000259" key="3">
    <source>
        <dbReference type="PROSITE" id="PS50943"/>
    </source>
</evidence>
<dbReference type="InterPro" id="IPR010982">
    <property type="entry name" value="Lambda_DNA-bd_dom_sf"/>
</dbReference>
<keyword evidence="2" id="KW-1133">Transmembrane helix</keyword>
<dbReference type="RefSeq" id="WP_006574186.1">
    <property type="nucleotide sequence ID" value="NZ_NFKL01000017.1"/>
</dbReference>
<evidence type="ECO:0000313" key="5">
    <source>
        <dbReference type="Proteomes" id="UP000195326"/>
    </source>
</evidence>